<evidence type="ECO:0000313" key="1">
    <source>
        <dbReference type="EMBL" id="QDT35609.1"/>
    </source>
</evidence>
<name>A0A517QVE7_9PLAN</name>
<dbReference type="PANTHER" id="PTHR37946">
    <property type="entry name" value="SLL1969 PROTEIN"/>
    <property type="match status" value="1"/>
</dbReference>
<dbReference type="Gene3D" id="3.40.50.1820">
    <property type="entry name" value="alpha/beta hydrolase"/>
    <property type="match status" value="1"/>
</dbReference>
<gene>
    <name evidence="1" type="ORF">Mal48_48870</name>
</gene>
<sequence>MTTEQLAPSDHPAKAVILLHGLLNPSSAMWVLQRRFRNQGYRTLICGYRSFFQSIEQIAAKTILRCQQFHDALPDDCELSIVGHSLGAILTRYLLQQRNFPKLRRVVLITPPNQGSHVARRMGKVCKPFLPVVEELADSPDSFVNRMSQQMPVETGVIASAPDYLIDASCTHISSETDFTTLPGPHGIVIFRKSVFEETLHFLEQGRFSRQKES</sequence>
<dbReference type="Proteomes" id="UP000315724">
    <property type="component" value="Chromosome"/>
</dbReference>
<evidence type="ECO:0000313" key="2">
    <source>
        <dbReference type="Proteomes" id="UP000315724"/>
    </source>
</evidence>
<proteinExistence type="predicted"/>
<dbReference type="PANTHER" id="PTHR37946:SF1">
    <property type="entry name" value="SLL1969 PROTEIN"/>
    <property type="match status" value="1"/>
</dbReference>
<accession>A0A517QVE7</accession>
<dbReference type="EMBL" id="CP036267">
    <property type="protein sequence ID" value="QDT35609.1"/>
    <property type="molecule type" value="Genomic_DNA"/>
</dbReference>
<reference evidence="1 2" key="1">
    <citation type="submission" date="2019-02" db="EMBL/GenBank/DDBJ databases">
        <title>Deep-cultivation of Planctomycetes and their phenomic and genomic characterization uncovers novel biology.</title>
        <authorList>
            <person name="Wiegand S."/>
            <person name="Jogler M."/>
            <person name="Boedeker C."/>
            <person name="Pinto D."/>
            <person name="Vollmers J."/>
            <person name="Rivas-Marin E."/>
            <person name="Kohn T."/>
            <person name="Peeters S.H."/>
            <person name="Heuer A."/>
            <person name="Rast P."/>
            <person name="Oberbeckmann S."/>
            <person name="Bunk B."/>
            <person name="Jeske O."/>
            <person name="Meyerdierks A."/>
            <person name="Storesund J.E."/>
            <person name="Kallscheuer N."/>
            <person name="Luecker S."/>
            <person name="Lage O.M."/>
            <person name="Pohl T."/>
            <person name="Merkel B.J."/>
            <person name="Hornburger P."/>
            <person name="Mueller R.-W."/>
            <person name="Bruemmer F."/>
            <person name="Labrenz M."/>
            <person name="Spormann A.M."/>
            <person name="Op den Camp H."/>
            <person name="Overmann J."/>
            <person name="Amann R."/>
            <person name="Jetten M.S.M."/>
            <person name="Mascher T."/>
            <person name="Medema M.H."/>
            <person name="Devos D.P."/>
            <person name="Kaster A.-K."/>
            <person name="Ovreas L."/>
            <person name="Rohde M."/>
            <person name="Galperin M.Y."/>
            <person name="Jogler C."/>
        </authorList>
    </citation>
    <scope>NUCLEOTIDE SEQUENCE [LARGE SCALE GENOMIC DNA]</scope>
    <source>
        <strain evidence="1 2">Mal48</strain>
    </source>
</reference>
<dbReference type="SUPFAM" id="SSF53474">
    <property type="entry name" value="alpha/beta-Hydrolases"/>
    <property type="match status" value="1"/>
</dbReference>
<keyword evidence="2" id="KW-1185">Reference proteome</keyword>
<dbReference type="AlphaFoldDB" id="A0A517QVE7"/>
<organism evidence="1 2">
    <name type="scientific">Thalassoglobus polymorphus</name>
    <dbReference type="NCBI Taxonomy" id="2527994"/>
    <lineage>
        <taxon>Bacteria</taxon>
        <taxon>Pseudomonadati</taxon>
        <taxon>Planctomycetota</taxon>
        <taxon>Planctomycetia</taxon>
        <taxon>Planctomycetales</taxon>
        <taxon>Planctomycetaceae</taxon>
        <taxon>Thalassoglobus</taxon>
    </lineage>
</organism>
<dbReference type="OrthoDB" id="556502at2"/>
<protein>
    <submittedName>
        <fullName evidence="1">Alpha/beta hydrolase family protein</fullName>
    </submittedName>
</protein>
<dbReference type="InterPro" id="IPR029058">
    <property type="entry name" value="AB_hydrolase_fold"/>
</dbReference>
<dbReference type="KEGG" id="tpol:Mal48_48870"/>
<dbReference type="RefSeq" id="WP_145205460.1">
    <property type="nucleotide sequence ID" value="NZ_CP036267.1"/>
</dbReference>
<dbReference type="GO" id="GO:0016787">
    <property type="term" value="F:hydrolase activity"/>
    <property type="evidence" value="ECO:0007669"/>
    <property type="project" value="UniProtKB-KW"/>
</dbReference>
<keyword evidence="1" id="KW-0378">Hydrolase</keyword>